<dbReference type="EMBL" id="MN740762">
    <property type="protein sequence ID" value="QHS81995.1"/>
    <property type="molecule type" value="Genomic_DNA"/>
</dbReference>
<proteinExistence type="predicted"/>
<dbReference type="Pfam" id="PF04577">
    <property type="entry name" value="Glyco_transf_61"/>
    <property type="match status" value="1"/>
</dbReference>
<name>A0A6C0ARV4_9ZZZZ</name>
<dbReference type="AlphaFoldDB" id="A0A6C0ARV4"/>
<accession>A0A6C0ARV4</accession>
<reference evidence="2" key="1">
    <citation type="journal article" date="2020" name="Nature">
        <title>Giant virus diversity and host interactions through global metagenomics.</title>
        <authorList>
            <person name="Schulz F."/>
            <person name="Roux S."/>
            <person name="Paez-Espino D."/>
            <person name="Jungbluth S."/>
            <person name="Walsh D.A."/>
            <person name="Denef V.J."/>
            <person name="McMahon K.D."/>
            <person name="Konstantinidis K.T."/>
            <person name="Eloe-Fadrosh E.A."/>
            <person name="Kyrpides N.C."/>
            <person name="Woyke T."/>
        </authorList>
    </citation>
    <scope>NUCLEOTIDE SEQUENCE</scope>
    <source>
        <strain evidence="2">GVMAG-S-1101165-79</strain>
    </source>
</reference>
<dbReference type="InterPro" id="IPR049625">
    <property type="entry name" value="Glyco_transf_61_cat"/>
</dbReference>
<evidence type="ECO:0000313" key="2">
    <source>
        <dbReference type="EMBL" id="QHS81995.1"/>
    </source>
</evidence>
<evidence type="ECO:0000259" key="1">
    <source>
        <dbReference type="Pfam" id="PF04577"/>
    </source>
</evidence>
<organism evidence="2">
    <name type="scientific">viral metagenome</name>
    <dbReference type="NCBI Taxonomy" id="1070528"/>
    <lineage>
        <taxon>unclassified sequences</taxon>
        <taxon>metagenomes</taxon>
        <taxon>organismal metagenomes</taxon>
    </lineage>
</organism>
<feature type="domain" description="Glycosyltransferase 61 catalytic" evidence="1">
    <location>
        <begin position="154"/>
        <end position="245"/>
    </location>
</feature>
<sequence>METIIETENKRRMANMYNNKNLLITCDNWTILGMPHFVHTMEYFYFATSIILQYKNYLIVLQIPQTSYISTYVISYINFLYKKLNNFIFIENINNFNYDLVLKFSHFCGIMSDNADNNKNGFKKMDNFISWKDNSIKNGYYNLWFPHTNMSDIDNIHNFFSGENKKKMLIGLINRRMNNGRSICNELEICSKIKERFNVDVNVIYFENISFEEQISFFENHNIIISPHGAQLVSIPFAPKEALIIECCHEEYHPYYYFPGLSYSSNKNHIMLCHDHSVFPNWRSPIFEKHNQLKLNMNVKYEKIIEIIEYYTNNNYTLNEKKCYLY</sequence>
<protein>
    <recommendedName>
        <fullName evidence="1">Glycosyltransferase 61 catalytic domain-containing protein</fullName>
    </recommendedName>
</protein>
<dbReference type="GO" id="GO:0016757">
    <property type="term" value="F:glycosyltransferase activity"/>
    <property type="evidence" value="ECO:0007669"/>
    <property type="project" value="InterPro"/>
</dbReference>